<name>A0ABY4RJQ4_9BACL</name>
<proteinExistence type="predicted"/>
<organism evidence="1 2">
    <name type="scientific">Paenibacillus konkukensis</name>
    <dbReference type="NCBI Taxonomy" id="2020716"/>
    <lineage>
        <taxon>Bacteria</taxon>
        <taxon>Bacillati</taxon>
        <taxon>Bacillota</taxon>
        <taxon>Bacilli</taxon>
        <taxon>Bacillales</taxon>
        <taxon>Paenibacillaceae</taxon>
        <taxon>Paenibacillus</taxon>
    </lineage>
</organism>
<accession>A0ABY4RJQ4</accession>
<gene>
    <name evidence="1" type="ORF">SK3146_01848</name>
</gene>
<reference evidence="1" key="2">
    <citation type="journal article" date="2021" name="J Anim Sci Technol">
        <title>Complete genome sequence of Paenibacillus konkukensis sp. nov. SK3146 as a potential probiotic strain.</title>
        <authorList>
            <person name="Jung H.I."/>
            <person name="Park S."/>
            <person name="Niu K.M."/>
            <person name="Lee S.W."/>
            <person name="Kothari D."/>
            <person name="Yi K.J."/>
            <person name="Kim S.K."/>
        </authorList>
    </citation>
    <scope>NUCLEOTIDE SEQUENCE</scope>
    <source>
        <strain evidence="1">SK3146</strain>
    </source>
</reference>
<evidence type="ECO:0000313" key="2">
    <source>
        <dbReference type="Proteomes" id="UP001057134"/>
    </source>
</evidence>
<sequence length="29" mass="3688">MFLMRSTFEIQVYYKFPRIKEQRSLYLLS</sequence>
<keyword evidence="2" id="KW-1185">Reference proteome</keyword>
<dbReference type="Proteomes" id="UP001057134">
    <property type="component" value="Chromosome"/>
</dbReference>
<reference evidence="1" key="1">
    <citation type="submission" date="2018-02" db="EMBL/GenBank/DDBJ databases">
        <authorList>
            <person name="Kim S.-K."/>
            <person name="Jung H.-I."/>
            <person name="Lee S.-W."/>
        </authorList>
    </citation>
    <scope>NUCLEOTIDE SEQUENCE</scope>
    <source>
        <strain evidence="1">SK3146</strain>
    </source>
</reference>
<protein>
    <submittedName>
        <fullName evidence="1">Uncharacterized protein</fullName>
    </submittedName>
</protein>
<evidence type="ECO:0000313" key="1">
    <source>
        <dbReference type="EMBL" id="UQZ82689.1"/>
    </source>
</evidence>
<dbReference type="EMBL" id="CP027059">
    <property type="protein sequence ID" value="UQZ82689.1"/>
    <property type="molecule type" value="Genomic_DNA"/>
</dbReference>